<dbReference type="PANTHER" id="PTHR47117">
    <property type="entry name" value="STAR-RELATED LIPID TRANSFER PROTEIN 9"/>
    <property type="match status" value="1"/>
</dbReference>
<dbReference type="EMBL" id="KN751502">
    <property type="protein sequence ID" value="KIH49907.1"/>
    <property type="molecule type" value="Genomic_DNA"/>
</dbReference>
<dbReference type="OrthoDB" id="3176171at2759"/>
<dbReference type="InterPro" id="IPR036961">
    <property type="entry name" value="Kinesin_motor_dom_sf"/>
</dbReference>
<dbReference type="GO" id="GO:0003777">
    <property type="term" value="F:microtubule motor activity"/>
    <property type="evidence" value="ECO:0007669"/>
    <property type="project" value="InterPro"/>
</dbReference>
<protein>
    <recommendedName>
        <fullName evidence="5">Kinesin motor domain-containing protein</fullName>
    </recommendedName>
</protein>
<keyword evidence="1" id="KW-0547">Nucleotide-binding</keyword>
<dbReference type="GO" id="GO:0008017">
    <property type="term" value="F:microtubule binding"/>
    <property type="evidence" value="ECO:0007669"/>
    <property type="project" value="InterPro"/>
</dbReference>
<dbReference type="AlphaFoldDB" id="A0A0C2CJG6"/>
<feature type="domain" description="Kinesin motor" evidence="5">
    <location>
        <begin position="1"/>
        <end position="96"/>
    </location>
</feature>
<dbReference type="GO" id="GO:0005524">
    <property type="term" value="F:ATP binding"/>
    <property type="evidence" value="ECO:0007669"/>
    <property type="project" value="UniProtKB-KW"/>
</dbReference>
<evidence type="ECO:0000313" key="7">
    <source>
        <dbReference type="Proteomes" id="UP000054047"/>
    </source>
</evidence>
<dbReference type="PROSITE" id="PS50067">
    <property type="entry name" value="KINESIN_MOTOR_2"/>
    <property type="match status" value="1"/>
</dbReference>
<dbReference type="InterPro" id="IPR001752">
    <property type="entry name" value="Kinesin_motor_dom"/>
</dbReference>
<keyword evidence="4" id="KW-0175">Coiled coil</keyword>
<name>A0A0C2CJG6_9BILA</name>
<reference evidence="6 7" key="1">
    <citation type="submission" date="2013-12" db="EMBL/GenBank/DDBJ databases">
        <title>Draft genome of the parsitic nematode Ancylostoma duodenale.</title>
        <authorList>
            <person name="Mitreva M."/>
        </authorList>
    </citation>
    <scope>NUCLEOTIDE SEQUENCE [LARGE SCALE GENOMIC DNA]</scope>
    <source>
        <strain evidence="6 7">Zhejiang</strain>
    </source>
</reference>
<dbReference type="InterPro" id="IPR027417">
    <property type="entry name" value="P-loop_NTPase"/>
</dbReference>
<proteinExistence type="inferred from homology"/>
<sequence length="137" mass="15950">METWIWDLIEFLFPTSLKIRKYWSKNERQRDAGTEGDRMKEGIVINQSLSTLGRVIKALHEQQGSKGKKVQIPYRDSVLTCLLKNALGGNSKTIMVSDHEEVESLRRQLEQNQKEMAELEKTWQEKIAEEAAKVRLY</sequence>
<dbReference type="Gene3D" id="3.40.850.10">
    <property type="entry name" value="Kinesin motor domain"/>
    <property type="match status" value="1"/>
</dbReference>
<comment type="similarity">
    <text evidence="3">Belongs to the TRAFAC class myosin-kinesin ATPase superfamily. Kinesin family.</text>
</comment>
<dbReference type="SUPFAM" id="SSF52540">
    <property type="entry name" value="P-loop containing nucleoside triphosphate hydrolases"/>
    <property type="match status" value="1"/>
</dbReference>
<evidence type="ECO:0000259" key="5">
    <source>
        <dbReference type="PROSITE" id="PS50067"/>
    </source>
</evidence>
<dbReference type="Pfam" id="PF00225">
    <property type="entry name" value="Kinesin"/>
    <property type="match status" value="1"/>
</dbReference>
<evidence type="ECO:0000256" key="2">
    <source>
        <dbReference type="ARBA" id="ARBA00022840"/>
    </source>
</evidence>
<accession>A0A0C2CJG6</accession>
<comment type="caution">
    <text evidence="3">Lacks conserved residue(s) required for the propagation of feature annotation.</text>
</comment>
<evidence type="ECO:0000313" key="6">
    <source>
        <dbReference type="EMBL" id="KIH49907.1"/>
    </source>
</evidence>
<dbReference type="GO" id="GO:0007018">
    <property type="term" value="P:microtubule-based movement"/>
    <property type="evidence" value="ECO:0007669"/>
    <property type="project" value="InterPro"/>
</dbReference>
<organism evidence="6 7">
    <name type="scientific">Ancylostoma duodenale</name>
    <dbReference type="NCBI Taxonomy" id="51022"/>
    <lineage>
        <taxon>Eukaryota</taxon>
        <taxon>Metazoa</taxon>
        <taxon>Ecdysozoa</taxon>
        <taxon>Nematoda</taxon>
        <taxon>Chromadorea</taxon>
        <taxon>Rhabditida</taxon>
        <taxon>Rhabditina</taxon>
        <taxon>Rhabditomorpha</taxon>
        <taxon>Strongyloidea</taxon>
        <taxon>Ancylostomatidae</taxon>
        <taxon>Ancylostomatinae</taxon>
        <taxon>Ancylostoma</taxon>
    </lineage>
</organism>
<evidence type="ECO:0000256" key="1">
    <source>
        <dbReference type="ARBA" id="ARBA00022741"/>
    </source>
</evidence>
<feature type="coiled-coil region" evidence="4">
    <location>
        <begin position="95"/>
        <end position="129"/>
    </location>
</feature>
<evidence type="ECO:0000256" key="3">
    <source>
        <dbReference type="PROSITE-ProRule" id="PRU00283"/>
    </source>
</evidence>
<evidence type="ECO:0000256" key="4">
    <source>
        <dbReference type="SAM" id="Coils"/>
    </source>
</evidence>
<dbReference type="Proteomes" id="UP000054047">
    <property type="component" value="Unassembled WGS sequence"/>
</dbReference>
<keyword evidence="2" id="KW-0067">ATP-binding</keyword>
<keyword evidence="7" id="KW-1185">Reference proteome</keyword>
<gene>
    <name evidence="6" type="ORF">ANCDUO_20017</name>
</gene>
<dbReference type="SMART" id="SM00129">
    <property type="entry name" value="KISc"/>
    <property type="match status" value="1"/>
</dbReference>